<evidence type="ECO:0000313" key="14">
    <source>
        <dbReference type="EMBL" id="MXQ54553.1"/>
    </source>
</evidence>
<evidence type="ECO:0000256" key="1">
    <source>
        <dbReference type="ARBA" id="ARBA00002290"/>
    </source>
</evidence>
<dbReference type="AlphaFoldDB" id="A0A6I4VU75"/>
<dbReference type="Pfam" id="PF00012">
    <property type="entry name" value="HSP70"/>
    <property type="match status" value="2"/>
</dbReference>
<dbReference type="PROSITE" id="PS00297">
    <property type="entry name" value="HSP70_1"/>
    <property type="match status" value="1"/>
</dbReference>
<dbReference type="EMBL" id="WUUL01000008">
    <property type="protein sequence ID" value="MXQ54553.1"/>
    <property type="molecule type" value="Genomic_DNA"/>
</dbReference>
<name>A0A6I4VU75_9BACL</name>
<keyword evidence="7 13" id="KW-0067">ATP-binding</keyword>
<accession>A0A6I4VU75</accession>
<dbReference type="FunFam" id="3.90.640.10:FF:000003">
    <property type="entry name" value="Molecular chaperone DnaK"/>
    <property type="match status" value="1"/>
</dbReference>
<dbReference type="Gene3D" id="2.60.34.10">
    <property type="entry name" value="Substrate Binding Domain Of DNAk, Chain A, domain 1"/>
    <property type="match status" value="1"/>
</dbReference>
<evidence type="ECO:0000256" key="6">
    <source>
        <dbReference type="ARBA" id="ARBA00022741"/>
    </source>
</evidence>
<dbReference type="Gene3D" id="3.30.420.40">
    <property type="match status" value="2"/>
</dbReference>
<dbReference type="FunFam" id="3.30.420.40:FF:000071">
    <property type="entry name" value="Molecular chaperone DnaK"/>
    <property type="match status" value="1"/>
</dbReference>
<dbReference type="PANTHER" id="PTHR19375">
    <property type="entry name" value="HEAT SHOCK PROTEIN 70KDA"/>
    <property type="match status" value="1"/>
</dbReference>
<keyword evidence="5" id="KW-0597">Phosphoprotein</keyword>
<dbReference type="InterPro" id="IPR013126">
    <property type="entry name" value="Hsp_70_fam"/>
</dbReference>
<evidence type="ECO:0000256" key="7">
    <source>
        <dbReference type="ARBA" id="ARBA00022840"/>
    </source>
</evidence>
<evidence type="ECO:0000256" key="5">
    <source>
        <dbReference type="ARBA" id="ARBA00022553"/>
    </source>
</evidence>
<dbReference type="PROSITE" id="PS00329">
    <property type="entry name" value="HSP70_2"/>
    <property type="match status" value="1"/>
</dbReference>
<evidence type="ECO:0000256" key="10">
    <source>
        <dbReference type="ARBA" id="ARBA00030019"/>
    </source>
</evidence>
<gene>
    <name evidence="14" type="ORF">GSM42_12690</name>
</gene>
<dbReference type="SUPFAM" id="SSF53067">
    <property type="entry name" value="Actin-like ATPase domain"/>
    <property type="match status" value="2"/>
</dbReference>
<proteinExistence type="inferred from homology"/>
<evidence type="ECO:0000313" key="15">
    <source>
        <dbReference type="Proteomes" id="UP000430692"/>
    </source>
</evidence>
<sequence length="507" mass="55627">MARVVGIDLGTTYSAISIVNQYGKPEVLTNREGERITPSVVLFDGDDPIVGSIAKRSAVANPFNVIQFVKRQIGDKGWKFRTENAEVYTPEEISAMILRRLKEDAETLLGEKIEDAVVTVPAYFDDAQRKATQDAGRIAGINVLRIINEPTAAALAYGLNKLDETQTILVYDLGGGTFDVTIMHLSPEGLKVLATGGAKSLGGFDWDNAVMEYLNDQFVKAGGVDLLEDPMLEQDLRDKAEIAKKTLSSRERTNVFLSANGVNVTIPLSRQNFEEVTNHLLKQTQKIMEFVLEDAGLGWNDINRVLLVGGSTRMRAVPELIERVTGLKPSLDVNPDEVVAQGAAIQGLILMMKEGRQELVDNHSFPMVEVQDVNSHSMGVVALDESGHEVNSIVLKKDTAIPTRVSNHYTTTVDQQTQLHIQVTEGEDVDLDYVKIVGEGMIDLPEYPKGAPIEVIFEYDSDGIIHISVIDSTAGTLLGELDIERTSNLTEDEVIEKQKRVANLAIS</sequence>
<dbReference type="Gene3D" id="3.90.640.10">
    <property type="entry name" value="Actin, Chain A, domain 4"/>
    <property type="match status" value="1"/>
</dbReference>
<comment type="similarity">
    <text evidence="2 13">Belongs to the heat shock protein 70 family.</text>
</comment>
<evidence type="ECO:0000256" key="8">
    <source>
        <dbReference type="ARBA" id="ARBA00023016"/>
    </source>
</evidence>
<organism evidence="14 15">
    <name type="scientific">Shimazuella alba</name>
    <dbReference type="NCBI Taxonomy" id="2690964"/>
    <lineage>
        <taxon>Bacteria</taxon>
        <taxon>Bacillati</taxon>
        <taxon>Bacillota</taxon>
        <taxon>Bacilli</taxon>
        <taxon>Bacillales</taxon>
        <taxon>Thermoactinomycetaceae</taxon>
        <taxon>Shimazuella</taxon>
    </lineage>
</organism>
<protein>
    <recommendedName>
        <fullName evidence="3">Chaperone protein DnaK</fullName>
    </recommendedName>
    <alternativeName>
        <fullName evidence="4">Chaperone protein dnaK</fullName>
    </alternativeName>
    <alternativeName>
        <fullName evidence="12">HSP70</fullName>
    </alternativeName>
    <alternativeName>
        <fullName evidence="11">Heat shock 70 kDa protein</fullName>
    </alternativeName>
    <alternativeName>
        <fullName evidence="10">Heat shock protein 70</fullName>
    </alternativeName>
</protein>
<keyword evidence="8" id="KW-0346">Stress response</keyword>
<evidence type="ECO:0000256" key="3">
    <source>
        <dbReference type="ARBA" id="ARBA00014415"/>
    </source>
</evidence>
<dbReference type="InterPro" id="IPR029047">
    <property type="entry name" value="HSP70_peptide-bd_sf"/>
</dbReference>
<evidence type="ECO:0000256" key="13">
    <source>
        <dbReference type="RuleBase" id="RU003322"/>
    </source>
</evidence>
<comment type="caution">
    <text evidence="14">The sequence shown here is derived from an EMBL/GenBank/DDBJ whole genome shotgun (WGS) entry which is preliminary data.</text>
</comment>
<dbReference type="InterPro" id="IPR018181">
    <property type="entry name" value="Heat_shock_70_CS"/>
</dbReference>
<evidence type="ECO:0000256" key="2">
    <source>
        <dbReference type="ARBA" id="ARBA00007381"/>
    </source>
</evidence>
<reference evidence="14 15" key="1">
    <citation type="submission" date="2019-12" db="EMBL/GenBank/DDBJ databases">
        <title>Whole-genome analyses of novel actinobacteria.</title>
        <authorList>
            <person name="Sahin N."/>
            <person name="Saygin H."/>
        </authorList>
    </citation>
    <scope>NUCLEOTIDE SEQUENCE [LARGE SCALE GENOMIC DNA]</scope>
    <source>
        <strain evidence="14 15">KC615</strain>
    </source>
</reference>
<evidence type="ECO:0000256" key="4">
    <source>
        <dbReference type="ARBA" id="ARBA00017249"/>
    </source>
</evidence>
<dbReference type="InterPro" id="IPR043129">
    <property type="entry name" value="ATPase_NBD"/>
</dbReference>
<keyword evidence="9" id="KW-0143">Chaperone</keyword>
<dbReference type="GO" id="GO:0140662">
    <property type="term" value="F:ATP-dependent protein folding chaperone"/>
    <property type="evidence" value="ECO:0007669"/>
    <property type="project" value="InterPro"/>
</dbReference>
<evidence type="ECO:0000256" key="9">
    <source>
        <dbReference type="ARBA" id="ARBA00023186"/>
    </source>
</evidence>
<dbReference type="SUPFAM" id="SSF100920">
    <property type="entry name" value="Heat shock protein 70kD (HSP70), peptide-binding domain"/>
    <property type="match status" value="1"/>
</dbReference>
<dbReference type="Proteomes" id="UP000430692">
    <property type="component" value="Unassembled WGS sequence"/>
</dbReference>
<keyword evidence="6 13" id="KW-0547">Nucleotide-binding</keyword>
<comment type="function">
    <text evidence="1">Acts as a chaperone.</text>
</comment>
<dbReference type="PRINTS" id="PR00301">
    <property type="entry name" value="HEATSHOCK70"/>
</dbReference>
<evidence type="ECO:0000256" key="12">
    <source>
        <dbReference type="ARBA" id="ARBA00033103"/>
    </source>
</evidence>
<keyword evidence="15" id="KW-1185">Reference proteome</keyword>
<evidence type="ECO:0000256" key="11">
    <source>
        <dbReference type="ARBA" id="ARBA00030945"/>
    </source>
</evidence>
<dbReference type="GO" id="GO:0005524">
    <property type="term" value="F:ATP binding"/>
    <property type="evidence" value="ECO:0007669"/>
    <property type="project" value="UniProtKB-KW"/>
</dbReference>
<dbReference type="RefSeq" id="WP_160801909.1">
    <property type="nucleotide sequence ID" value="NZ_WUUL01000008.1"/>
</dbReference>